<dbReference type="AlphaFoldDB" id="A0A6A5QIR5"/>
<dbReference type="EMBL" id="ML979136">
    <property type="protein sequence ID" value="KAF1915343.1"/>
    <property type="molecule type" value="Genomic_DNA"/>
</dbReference>
<dbReference type="Proteomes" id="UP000800096">
    <property type="component" value="Unassembled WGS sequence"/>
</dbReference>
<proteinExistence type="predicted"/>
<name>A0A6A5QIR5_AMPQU</name>
<reference evidence="1" key="1">
    <citation type="journal article" date="2020" name="Stud. Mycol.">
        <title>101 Dothideomycetes genomes: a test case for predicting lifestyles and emergence of pathogens.</title>
        <authorList>
            <person name="Haridas S."/>
            <person name="Albert R."/>
            <person name="Binder M."/>
            <person name="Bloem J."/>
            <person name="Labutti K."/>
            <person name="Salamov A."/>
            <person name="Andreopoulos B."/>
            <person name="Baker S."/>
            <person name="Barry K."/>
            <person name="Bills G."/>
            <person name="Bluhm B."/>
            <person name="Cannon C."/>
            <person name="Castanera R."/>
            <person name="Culley D."/>
            <person name="Daum C."/>
            <person name="Ezra D."/>
            <person name="Gonzalez J."/>
            <person name="Henrissat B."/>
            <person name="Kuo A."/>
            <person name="Liang C."/>
            <person name="Lipzen A."/>
            <person name="Lutzoni F."/>
            <person name="Magnuson J."/>
            <person name="Mondo S."/>
            <person name="Nolan M."/>
            <person name="Ohm R."/>
            <person name="Pangilinan J."/>
            <person name="Park H.-J."/>
            <person name="Ramirez L."/>
            <person name="Alfaro M."/>
            <person name="Sun H."/>
            <person name="Tritt A."/>
            <person name="Yoshinaga Y."/>
            <person name="Zwiers L.-H."/>
            <person name="Turgeon B."/>
            <person name="Goodwin S."/>
            <person name="Spatafora J."/>
            <person name="Crous P."/>
            <person name="Grigoriev I."/>
        </authorList>
    </citation>
    <scope>NUCLEOTIDE SEQUENCE</scope>
    <source>
        <strain evidence="1">HMLAC05119</strain>
    </source>
</reference>
<sequence>MLLAITTEYCWTPQDGLKAGVPSLGIISPPFNITSTEALCLPCYYCRGRIWRADGRSHDAVESRKILLLKGRDRIGGRSWS</sequence>
<gene>
    <name evidence="1" type="ORF">BDU57DRAFT_518267</name>
</gene>
<evidence type="ECO:0000313" key="2">
    <source>
        <dbReference type="Proteomes" id="UP000800096"/>
    </source>
</evidence>
<protein>
    <submittedName>
        <fullName evidence="1">Uncharacterized protein</fullName>
    </submittedName>
</protein>
<keyword evidence="2" id="KW-1185">Reference proteome</keyword>
<evidence type="ECO:0000313" key="1">
    <source>
        <dbReference type="EMBL" id="KAF1915343.1"/>
    </source>
</evidence>
<organism evidence="1 2">
    <name type="scientific">Ampelomyces quisqualis</name>
    <name type="common">Powdery mildew agent</name>
    <dbReference type="NCBI Taxonomy" id="50730"/>
    <lineage>
        <taxon>Eukaryota</taxon>
        <taxon>Fungi</taxon>
        <taxon>Dikarya</taxon>
        <taxon>Ascomycota</taxon>
        <taxon>Pezizomycotina</taxon>
        <taxon>Dothideomycetes</taxon>
        <taxon>Pleosporomycetidae</taxon>
        <taxon>Pleosporales</taxon>
        <taxon>Pleosporineae</taxon>
        <taxon>Phaeosphaeriaceae</taxon>
        <taxon>Ampelomyces</taxon>
    </lineage>
</organism>
<dbReference type="OrthoDB" id="7777654at2759"/>
<accession>A0A6A5QIR5</accession>